<feature type="domain" description="FAD/NAD(P)-binding" evidence="5">
    <location>
        <begin position="7"/>
        <end position="305"/>
    </location>
</feature>
<dbReference type="PANTHER" id="PTHR43429:SF3">
    <property type="entry name" value="NITRITE REDUCTASE [NAD(P)H]"/>
    <property type="match status" value="1"/>
</dbReference>
<evidence type="ECO:0000256" key="1">
    <source>
        <dbReference type="ARBA" id="ARBA00001974"/>
    </source>
</evidence>
<dbReference type="KEGG" id="dwd:DSCW_41600"/>
<accession>A0A5K7ZAA8</accession>
<dbReference type="AlphaFoldDB" id="A0A5K7ZAA8"/>
<dbReference type="Gene3D" id="3.30.390.30">
    <property type="match status" value="1"/>
</dbReference>
<dbReference type="InterPro" id="IPR036188">
    <property type="entry name" value="FAD/NAD-bd_sf"/>
</dbReference>
<evidence type="ECO:0000256" key="3">
    <source>
        <dbReference type="ARBA" id="ARBA00022630"/>
    </source>
</evidence>
<dbReference type="Pfam" id="PF07992">
    <property type="entry name" value="Pyr_redox_2"/>
    <property type="match status" value="1"/>
</dbReference>
<comment type="similarity">
    <text evidence="2">Belongs to the FAD-dependent oxidoreductase family.</text>
</comment>
<dbReference type="PRINTS" id="PR00411">
    <property type="entry name" value="PNDRDTASEI"/>
</dbReference>
<evidence type="ECO:0000313" key="7">
    <source>
        <dbReference type="Proteomes" id="UP000427769"/>
    </source>
</evidence>
<reference evidence="6 7" key="1">
    <citation type="submission" date="2019-11" db="EMBL/GenBank/DDBJ databases">
        <title>Comparative genomics of hydrocarbon-degrading Desulfosarcina strains.</title>
        <authorList>
            <person name="Watanabe M."/>
            <person name="Kojima H."/>
            <person name="Fukui M."/>
        </authorList>
    </citation>
    <scope>NUCLEOTIDE SEQUENCE [LARGE SCALE GENOMIC DNA]</scope>
    <source>
        <strain evidence="6 7">PP31</strain>
    </source>
</reference>
<dbReference type="RefSeq" id="WP_231715509.1">
    <property type="nucleotide sequence ID" value="NZ_AP021875.1"/>
</dbReference>
<keyword evidence="7" id="KW-1185">Reference proteome</keyword>
<sequence length="416" mass="44283">MSLERSQYVIVGGSAAGMAAAHAIREKDARGTITVFSAEADTPYFRPLIPFLVSGRKQPAEMALAGCGPYTGGNIEIRTGAHVSELDADARCVVLEDGSSHGYETVLLATGSRPYIPPDIEGTDAEGVFALRTLEDARRMAARLDRTRHAVMLGGGLLNLKAAFALLERGVKVTLAVYSPEVLSQLMEPRDAALIRQALDDAGLEIITGVAATGIVADSSGVTGVALNDGRELSCEMVCIGKGVRPNVEFLEKSGIRVEEGIVADRYTAASLPGAFAAGDVAVTYEPVTGQPIMTALWTNAVEMGRCAGLNMAGHRTAYGGTFGILNATQVAERPFVSMGVVHTGNGPYEVHKKATATTSRKLVFNADGNRLVGAVFVGDITQAGLYRYIIREKMDVTPFKRQIIDHRLHYGHLLH</sequence>
<dbReference type="SUPFAM" id="SSF51905">
    <property type="entry name" value="FAD/NAD(P)-binding domain"/>
    <property type="match status" value="2"/>
</dbReference>
<dbReference type="GO" id="GO:0016491">
    <property type="term" value="F:oxidoreductase activity"/>
    <property type="evidence" value="ECO:0007669"/>
    <property type="project" value="InterPro"/>
</dbReference>
<dbReference type="Proteomes" id="UP000427769">
    <property type="component" value="Chromosome"/>
</dbReference>
<keyword evidence="4" id="KW-0274">FAD</keyword>
<dbReference type="Gene3D" id="3.50.50.60">
    <property type="entry name" value="FAD/NAD(P)-binding domain"/>
    <property type="match status" value="2"/>
</dbReference>
<protein>
    <submittedName>
        <fullName evidence="6">NADH oxidase</fullName>
    </submittedName>
</protein>
<dbReference type="PANTHER" id="PTHR43429">
    <property type="entry name" value="PYRIDINE NUCLEOTIDE-DISULFIDE OXIDOREDUCTASE DOMAIN-CONTAINING"/>
    <property type="match status" value="1"/>
</dbReference>
<evidence type="ECO:0000313" key="6">
    <source>
        <dbReference type="EMBL" id="BBO76743.1"/>
    </source>
</evidence>
<dbReference type="InterPro" id="IPR016156">
    <property type="entry name" value="FAD/NAD-linked_Rdtase_dimer_sf"/>
</dbReference>
<evidence type="ECO:0000259" key="5">
    <source>
        <dbReference type="Pfam" id="PF07992"/>
    </source>
</evidence>
<evidence type="ECO:0000256" key="4">
    <source>
        <dbReference type="ARBA" id="ARBA00022827"/>
    </source>
</evidence>
<dbReference type="EMBL" id="AP021875">
    <property type="protein sequence ID" value="BBO76743.1"/>
    <property type="molecule type" value="Genomic_DNA"/>
</dbReference>
<keyword evidence="3" id="KW-0285">Flavoprotein</keyword>
<dbReference type="InterPro" id="IPR050260">
    <property type="entry name" value="FAD-bd_OxRdtase"/>
</dbReference>
<comment type="cofactor">
    <cofactor evidence="1">
        <name>FAD</name>
        <dbReference type="ChEBI" id="CHEBI:57692"/>
    </cofactor>
</comment>
<organism evidence="6 7">
    <name type="scientific">Desulfosarcina widdelii</name>
    <dbReference type="NCBI Taxonomy" id="947919"/>
    <lineage>
        <taxon>Bacteria</taxon>
        <taxon>Pseudomonadati</taxon>
        <taxon>Thermodesulfobacteriota</taxon>
        <taxon>Desulfobacteria</taxon>
        <taxon>Desulfobacterales</taxon>
        <taxon>Desulfosarcinaceae</taxon>
        <taxon>Desulfosarcina</taxon>
    </lineage>
</organism>
<name>A0A5K7ZAA8_9BACT</name>
<dbReference type="PRINTS" id="PR00368">
    <property type="entry name" value="FADPNR"/>
</dbReference>
<dbReference type="InterPro" id="IPR023753">
    <property type="entry name" value="FAD/NAD-binding_dom"/>
</dbReference>
<gene>
    <name evidence="6" type="ORF">DSCW_41600</name>
</gene>
<evidence type="ECO:0000256" key="2">
    <source>
        <dbReference type="ARBA" id="ARBA00006442"/>
    </source>
</evidence>
<proteinExistence type="inferred from homology"/>